<feature type="compositionally biased region" description="Polar residues" evidence="1">
    <location>
        <begin position="22"/>
        <end position="58"/>
    </location>
</feature>
<dbReference type="Gene3D" id="3.90.190.10">
    <property type="entry name" value="Protein tyrosine phosphatase superfamily"/>
    <property type="match status" value="1"/>
</dbReference>
<evidence type="ECO:0000259" key="2">
    <source>
        <dbReference type="PROSITE" id="PS50055"/>
    </source>
</evidence>
<feature type="domain" description="Tyrosine-protein phosphatase" evidence="2">
    <location>
        <begin position="64"/>
        <end position="186"/>
    </location>
</feature>
<feature type="compositionally biased region" description="Basic and acidic residues" evidence="1">
    <location>
        <begin position="1"/>
        <end position="20"/>
    </location>
</feature>
<accession>A0A2G9UJS5</accession>
<evidence type="ECO:0000256" key="1">
    <source>
        <dbReference type="SAM" id="MobiDB-lite"/>
    </source>
</evidence>
<dbReference type="PRINTS" id="PR00700">
    <property type="entry name" value="PRTYPHPHTASE"/>
</dbReference>
<dbReference type="SUPFAM" id="SSF52799">
    <property type="entry name" value="(Phosphotyrosine protein) phosphatases II"/>
    <property type="match status" value="1"/>
</dbReference>
<dbReference type="PANTHER" id="PTHR46163:SF10">
    <property type="entry name" value="PROTEIN-TYROSINE PHOSPHATASE-RELATED"/>
    <property type="match status" value="1"/>
</dbReference>
<proteinExistence type="predicted"/>
<keyword evidence="4" id="KW-1185">Reference proteome</keyword>
<dbReference type="PROSITE" id="PS50055">
    <property type="entry name" value="TYR_PHOSPHATASE_PTP"/>
    <property type="match status" value="1"/>
</dbReference>
<protein>
    <submittedName>
        <fullName evidence="3">Protein-tyrosine phosphatase</fullName>
    </submittedName>
</protein>
<dbReference type="EMBL" id="KZ346257">
    <property type="protein sequence ID" value="PIO70477.1"/>
    <property type="molecule type" value="Genomic_DNA"/>
</dbReference>
<evidence type="ECO:0000313" key="3">
    <source>
        <dbReference type="EMBL" id="PIO70477.1"/>
    </source>
</evidence>
<dbReference type="Pfam" id="PF00102">
    <property type="entry name" value="Y_phosphatase"/>
    <property type="match status" value="1"/>
</dbReference>
<dbReference type="InterPro" id="IPR029021">
    <property type="entry name" value="Prot-tyrosine_phosphatase-like"/>
</dbReference>
<dbReference type="AlphaFoldDB" id="A0A2G9UJS5"/>
<dbReference type="PANTHER" id="PTHR46163">
    <property type="entry name" value="TYROSINE-PROTEIN PHOSPHATASE-RELATED"/>
    <property type="match status" value="1"/>
</dbReference>
<reference evidence="3 4" key="1">
    <citation type="submission" date="2015-09" db="EMBL/GenBank/DDBJ databases">
        <title>Draft genome of the parasitic nematode Teladorsagia circumcincta isolate WARC Sus (inbred).</title>
        <authorList>
            <person name="Mitreva M."/>
        </authorList>
    </citation>
    <scope>NUCLEOTIDE SEQUENCE [LARGE SCALE GENOMIC DNA]</scope>
    <source>
        <strain evidence="3 4">S</strain>
    </source>
</reference>
<gene>
    <name evidence="3" type="ORF">TELCIR_07669</name>
</gene>
<dbReference type="InterPro" id="IPR052782">
    <property type="entry name" value="Oocyte-zygote_transition_reg"/>
</dbReference>
<feature type="region of interest" description="Disordered" evidence="1">
    <location>
        <begin position="1"/>
        <end position="62"/>
    </location>
</feature>
<organism evidence="3 4">
    <name type="scientific">Teladorsagia circumcincta</name>
    <name type="common">Brown stomach worm</name>
    <name type="synonym">Ostertagia circumcincta</name>
    <dbReference type="NCBI Taxonomy" id="45464"/>
    <lineage>
        <taxon>Eukaryota</taxon>
        <taxon>Metazoa</taxon>
        <taxon>Ecdysozoa</taxon>
        <taxon>Nematoda</taxon>
        <taxon>Chromadorea</taxon>
        <taxon>Rhabditida</taxon>
        <taxon>Rhabditina</taxon>
        <taxon>Rhabditomorpha</taxon>
        <taxon>Strongyloidea</taxon>
        <taxon>Trichostrongylidae</taxon>
        <taxon>Teladorsagia</taxon>
    </lineage>
</organism>
<evidence type="ECO:0000313" key="4">
    <source>
        <dbReference type="Proteomes" id="UP000230423"/>
    </source>
</evidence>
<dbReference type="InterPro" id="IPR000242">
    <property type="entry name" value="PTP_cat"/>
</dbReference>
<name>A0A2G9UJS5_TELCI</name>
<sequence length="186" mass="21475">MQEAGKADEDKEDDHKKKTDAPNSTAKPPDSTTKPGPTTESIPKSSMQRSASTTQQRRPTMATIRKEFIQNKNYRPSEYTFDYFKRNVPKNRYEDVICVDSTRVVLKERGPDDDYIHASWMDMPDGQKYICTQGPLQETVEDFWHMVFTEKSNVVVMLCCLREVVKFDNSFGKYPFPIQPTKSRSS</sequence>
<dbReference type="Proteomes" id="UP000230423">
    <property type="component" value="Unassembled WGS sequence"/>
</dbReference>
<dbReference type="GO" id="GO:0004725">
    <property type="term" value="F:protein tyrosine phosphatase activity"/>
    <property type="evidence" value="ECO:0007669"/>
    <property type="project" value="InterPro"/>
</dbReference>
<dbReference type="OrthoDB" id="6058203at2759"/>
<dbReference type="SMART" id="SM00194">
    <property type="entry name" value="PTPc"/>
    <property type="match status" value="1"/>
</dbReference>